<evidence type="ECO:0000256" key="1">
    <source>
        <dbReference type="SAM" id="MobiDB-lite"/>
    </source>
</evidence>
<reference evidence="3 4" key="1">
    <citation type="submission" date="2019-10" db="EMBL/GenBank/DDBJ databases">
        <authorList>
            <person name="Palmer J.M."/>
        </authorList>
    </citation>
    <scope>NUCLEOTIDE SEQUENCE [LARGE SCALE GENOMIC DNA]</scope>
    <source>
        <strain evidence="3 4">TWF694</strain>
    </source>
</reference>
<evidence type="ECO:0000256" key="2">
    <source>
        <dbReference type="SAM" id="SignalP"/>
    </source>
</evidence>
<protein>
    <recommendedName>
        <fullName evidence="5">Mating type protein MAT1-1-1</fullName>
    </recommendedName>
</protein>
<sequence length="577" mass="64014">MFLIAIYLILTLLLVSFPAVNAFAFAWVRTSTLQDTGPVQIVRADKFPDDGCISTLETKVGKRTMSRIPRKPAPEGSLTDTIKYMMAASWDRTDSLQAMAFYSNTGCEDDDLVMIVRFDDRYILKTPQVVNLSRVLGKTPKVIKSFRPLDIAMGKTDEAIRRMVERHPTESLTKNPGLMRPGSVFVPRIRKPKPGEPPFTYCSGLVKIVPWLINAQAGLGVIAASKDRIATIDPMLWKNLKKSFTDQLNALIQYAKTPNAKSPTITSAKGTATRINRRYWNFAKEAFSCDKLEREAWFLPDDPLDYPIPREEIKVEAGAENQATVVADGKQDDISRAVRFGALDRNSGVVPDFGKSDDDDDDGDGGDVVDTVTKRLKVATDQRDAPISSIDADALLEQQMRLALTDMNHLGNFDDPDLDFNKMLQFENDWAVGGNDFPNTDATEGLNPQREIPDEEFARLFGSALRSLQSGNINPFDDRAENRDVPSRRGSFSFKGSEDLGNPFPAHDQNFGGLSQPSPSFGRQDLANFENLDFLFMNNIIPIANRPAESITSEQIDQMFGASQAGDFERGGAFDAV</sequence>
<dbReference type="AlphaFoldDB" id="A0AAV9WYH7"/>
<name>A0AAV9WYH7_9PEZI</name>
<evidence type="ECO:0008006" key="5">
    <source>
        <dbReference type="Google" id="ProtNLM"/>
    </source>
</evidence>
<dbReference type="EMBL" id="JAVHJO010000014">
    <property type="protein sequence ID" value="KAK6528925.1"/>
    <property type="molecule type" value="Genomic_DNA"/>
</dbReference>
<dbReference type="Proteomes" id="UP001365542">
    <property type="component" value="Unassembled WGS sequence"/>
</dbReference>
<accession>A0AAV9WYH7</accession>
<feature type="region of interest" description="Disordered" evidence="1">
    <location>
        <begin position="472"/>
        <end position="519"/>
    </location>
</feature>
<proteinExistence type="predicted"/>
<feature type="signal peptide" evidence="2">
    <location>
        <begin position="1"/>
        <end position="22"/>
    </location>
</feature>
<gene>
    <name evidence="3" type="ORF">TWF694_004154</name>
</gene>
<keyword evidence="4" id="KW-1185">Reference proteome</keyword>
<keyword evidence="2" id="KW-0732">Signal</keyword>
<organism evidence="3 4">
    <name type="scientific">Orbilia ellipsospora</name>
    <dbReference type="NCBI Taxonomy" id="2528407"/>
    <lineage>
        <taxon>Eukaryota</taxon>
        <taxon>Fungi</taxon>
        <taxon>Dikarya</taxon>
        <taxon>Ascomycota</taxon>
        <taxon>Pezizomycotina</taxon>
        <taxon>Orbiliomycetes</taxon>
        <taxon>Orbiliales</taxon>
        <taxon>Orbiliaceae</taxon>
        <taxon>Orbilia</taxon>
    </lineage>
</organism>
<feature type="compositionally biased region" description="Basic and acidic residues" evidence="1">
    <location>
        <begin position="476"/>
        <end position="487"/>
    </location>
</feature>
<evidence type="ECO:0000313" key="4">
    <source>
        <dbReference type="Proteomes" id="UP001365542"/>
    </source>
</evidence>
<comment type="caution">
    <text evidence="3">The sequence shown here is derived from an EMBL/GenBank/DDBJ whole genome shotgun (WGS) entry which is preliminary data.</text>
</comment>
<evidence type="ECO:0000313" key="3">
    <source>
        <dbReference type="EMBL" id="KAK6528925.1"/>
    </source>
</evidence>
<feature type="chain" id="PRO_5043945398" description="Mating type protein MAT1-1-1" evidence="2">
    <location>
        <begin position="23"/>
        <end position="577"/>
    </location>
</feature>